<organism evidence="4 5">
    <name type="scientific">Gryllotalpicola kribbensis</name>
    <dbReference type="NCBI Taxonomy" id="993084"/>
    <lineage>
        <taxon>Bacteria</taxon>
        <taxon>Bacillati</taxon>
        <taxon>Actinomycetota</taxon>
        <taxon>Actinomycetes</taxon>
        <taxon>Micrococcales</taxon>
        <taxon>Microbacteriaceae</taxon>
        <taxon>Gryllotalpicola</taxon>
    </lineage>
</organism>
<name>A0ABP8AUN0_9MICO</name>
<sequence>MSVRVAVVDDDDGFRRVAAMLFISRGMDVVSSSRDAAEALESIRALVPEAALVDVDMPGMDGVELARCLRRLPQPPRVVLTSAGEPAFSAARLAEAGVEAFIRKEDLARADLQALFGLT</sequence>
<keyword evidence="5" id="KW-1185">Reference proteome</keyword>
<feature type="modified residue" description="4-aspartylphosphate" evidence="2">
    <location>
        <position position="54"/>
    </location>
</feature>
<evidence type="ECO:0000259" key="3">
    <source>
        <dbReference type="PROSITE" id="PS50110"/>
    </source>
</evidence>
<evidence type="ECO:0000313" key="4">
    <source>
        <dbReference type="EMBL" id="GAA4190945.1"/>
    </source>
</evidence>
<dbReference type="RefSeq" id="WP_344776620.1">
    <property type="nucleotide sequence ID" value="NZ_BAABBX010000015.1"/>
</dbReference>
<dbReference type="PANTHER" id="PTHR44591">
    <property type="entry name" value="STRESS RESPONSE REGULATOR PROTEIN 1"/>
    <property type="match status" value="1"/>
</dbReference>
<proteinExistence type="predicted"/>
<keyword evidence="1 2" id="KW-0597">Phosphoprotein</keyword>
<evidence type="ECO:0000313" key="5">
    <source>
        <dbReference type="Proteomes" id="UP001500213"/>
    </source>
</evidence>
<dbReference type="InterPro" id="IPR001789">
    <property type="entry name" value="Sig_transdc_resp-reg_receiver"/>
</dbReference>
<dbReference type="EMBL" id="BAABBX010000015">
    <property type="protein sequence ID" value="GAA4190945.1"/>
    <property type="molecule type" value="Genomic_DNA"/>
</dbReference>
<dbReference type="Gene3D" id="3.40.50.2300">
    <property type="match status" value="1"/>
</dbReference>
<reference evidence="5" key="1">
    <citation type="journal article" date="2019" name="Int. J. Syst. Evol. Microbiol.">
        <title>The Global Catalogue of Microorganisms (GCM) 10K type strain sequencing project: providing services to taxonomists for standard genome sequencing and annotation.</title>
        <authorList>
            <consortium name="The Broad Institute Genomics Platform"/>
            <consortium name="The Broad Institute Genome Sequencing Center for Infectious Disease"/>
            <person name="Wu L."/>
            <person name="Ma J."/>
        </authorList>
    </citation>
    <scope>NUCLEOTIDE SEQUENCE [LARGE SCALE GENOMIC DNA]</scope>
    <source>
        <strain evidence="5">JCM 17593</strain>
    </source>
</reference>
<dbReference type="Pfam" id="PF00072">
    <property type="entry name" value="Response_reg"/>
    <property type="match status" value="1"/>
</dbReference>
<dbReference type="SUPFAM" id="SSF52172">
    <property type="entry name" value="CheY-like"/>
    <property type="match status" value="1"/>
</dbReference>
<dbReference type="Proteomes" id="UP001500213">
    <property type="component" value="Unassembled WGS sequence"/>
</dbReference>
<gene>
    <name evidence="4" type="ORF">GCM10022288_21040</name>
</gene>
<dbReference type="SMART" id="SM00448">
    <property type="entry name" value="REC"/>
    <property type="match status" value="1"/>
</dbReference>
<feature type="domain" description="Response regulatory" evidence="3">
    <location>
        <begin position="4"/>
        <end position="119"/>
    </location>
</feature>
<evidence type="ECO:0000256" key="2">
    <source>
        <dbReference type="PROSITE-ProRule" id="PRU00169"/>
    </source>
</evidence>
<evidence type="ECO:0000256" key="1">
    <source>
        <dbReference type="ARBA" id="ARBA00022553"/>
    </source>
</evidence>
<dbReference type="PANTHER" id="PTHR44591:SF3">
    <property type="entry name" value="RESPONSE REGULATORY DOMAIN-CONTAINING PROTEIN"/>
    <property type="match status" value="1"/>
</dbReference>
<dbReference type="InterPro" id="IPR050595">
    <property type="entry name" value="Bact_response_regulator"/>
</dbReference>
<comment type="caution">
    <text evidence="4">The sequence shown here is derived from an EMBL/GenBank/DDBJ whole genome shotgun (WGS) entry which is preliminary data.</text>
</comment>
<dbReference type="PROSITE" id="PS50110">
    <property type="entry name" value="RESPONSE_REGULATORY"/>
    <property type="match status" value="1"/>
</dbReference>
<dbReference type="InterPro" id="IPR011006">
    <property type="entry name" value="CheY-like_superfamily"/>
</dbReference>
<accession>A0ABP8AUN0</accession>
<protein>
    <recommendedName>
        <fullName evidence="3">Response regulatory domain-containing protein</fullName>
    </recommendedName>
</protein>